<dbReference type="EMBL" id="JGDB01000306">
    <property type="protein sequence ID" value="EXY88116.1"/>
    <property type="molecule type" value="Genomic_DNA"/>
</dbReference>
<protein>
    <recommendedName>
        <fullName evidence="3">6-bladed beta-propeller</fullName>
    </recommendedName>
</protein>
<accession>A0A015UYQ6</accession>
<reference evidence="1 2" key="1">
    <citation type="submission" date="2014-02" db="EMBL/GenBank/DDBJ databases">
        <authorList>
            <person name="Sears C."/>
            <person name="Carroll K."/>
            <person name="Sack B.R."/>
            <person name="Qadri F."/>
            <person name="Myers L.L."/>
            <person name="Chung G.-T."/>
            <person name="Escheverria P."/>
            <person name="Fraser C.M."/>
            <person name="Sadzewicz L."/>
            <person name="Shefchek K.A."/>
            <person name="Tallon L."/>
            <person name="Das S.P."/>
            <person name="Daugherty S."/>
            <person name="Mongodin E.F."/>
        </authorList>
    </citation>
    <scope>NUCLEOTIDE SEQUENCE [LARGE SCALE GENOMIC DNA]</scope>
    <source>
        <strain evidence="2">3998T(B)3</strain>
    </source>
</reference>
<name>A0A015UYQ6_BACFG</name>
<dbReference type="Proteomes" id="UP000020773">
    <property type="component" value="Unassembled WGS sequence"/>
</dbReference>
<evidence type="ECO:0000313" key="2">
    <source>
        <dbReference type="Proteomes" id="UP000020773"/>
    </source>
</evidence>
<comment type="caution">
    <text evidence="1">The sequence shown here is derived from an EMBL/GenBank/DDBJ whole genome shotgun (WGS) entry which is preliminary data.</text>
</comment>
<organism evidence="1 2">
    <name type="scientific">Bacteroides fragilis str. 3998T(B)3</name>
    <dbReference type="NCBI Taxonomy" id="1339316"/>
    <lineage>
        <taxon>Bacteria</taxon>
        <taxon>Pseudomonadati</taxon>
        <taxon>Bacteroidota</taxon>
        <taxon>Bacteroidia</taxon>
        <taxon>Bacteroidales</taxon>
        <taxon>Bacteroidaceae</taxon>
        <taxon>Bacteroides</taxon>
    </lineage>
</organism>
<gene>
    <name evidence="1" type="ORF">M125_5253</name>
</gene>
<dbReference type="PATRIC" id="fig|1339316.3.peg.4983"/>
<evidence type="ECO:0008006" key="3">
    <source>
        <dbReference type="Google" id="ProtNLM"/>
    </source>
</evidence>
<proteinExistence type="predicted"/>
<evidence type="ECO:0000313" key="1">
    <source>
        <dbReference type="EMBL" id="EXY88116.1"/>
    </source>
</evidence>
<dbReference type="AlphaFoldDB" id="A0A015UYQ6"/>
<sequence>NGIYDKNTKVTNIALAENNFVDDLTHFMPFTPSFLNEKGECASLVQAADILTWLEEHPEVKIEKELGVLKNLNEESNPVVVLVK</sequence>
<feature type="non-terminal residue" evidence="1">
    <location>
        <position position="1"/>
    </location>
</feature>